<evidence type="ECO:0000313" key="1">
    <source>
        <dbReference type="EMBL" id="KAG2172285.1"/>
    </source>
</evidence>
<proteinExistence type="predicted"/>
<dbReference type="EMBL" id="JAEPQZ010000017">
    <property type="protein sequence ID" value="KAG2172285.1"/>
    <property type="molecule type" value="Genomic_DNA"/>
</dbReference>
<reference evidence="1" key="1">
    <citation type="submission" date="2020-12" db="EMBL/GenBank/DDBJ databases">
        <title>Metabolic potential, ecology and presence of endohyphal bacteria is reflected in genomic diversity of Mucoromycotina.</title>
        <authorList>
            <person name="Muszewska A."/>
            <person name="Okrasinska A."/>
            <person name="Steczkiewicz K."/>
            <person name="Drgas O."/>
            <person name="Orlowska M."/>
            <person name="Perlinska-Lenart U."/>
            <person name="Aleksandrzak-Piekarczyk T."/>
            <person name="Szatraj K."/>
            <person name="Zielenkiewicz U."/>
            <person name="Pilsyk S."/>
            <person name="Malc E."/>
            <person name="Mieczkowski P."/>
            <person name="Kruszewska J.S."/>
            <person name="Biernat P."/>
            <person name="Pawlowska J."/>
        </authorList>
    </citation>
    <scope>NUCLEOTIDE SEQUENCE</scope>
    <source>
        <strain evidence="1">WA0000067209</strain>
    </source>
</reference>
<evidence type="ECO:0000313" key="2">
    <source>
        <dbReference type="Proteomes" id="UP000654370"/>
    </source>
</evidence>
<dbReference type="Proteomes" id="UP000654370">
    <property type="component" value="Unassembled WGS sequence"/>
</dbReference>
<accession>A0A8H7PEN9</accession>
<keyword evidence="2" id="KW-1185">Reference proteome</keyword>
<protein>
    <submittedName>
        <fullName evidence="1">Uncharacterized protein</fullName>
    </submittedName>
</protein>
<dbReference type="OrthoDB" id="10431022at2759"/>
<gene>
    <name evidence="1" type="ORF">INT43_004826</name>
</gene>
<comment type="caution">
    <text evidence="1">The sequence shown here is derived from an EMBL/GenBank/DDBJ whole genome shotgun (WGS) entry which is preliminary data.</text>
</comment>
<name>A0A8H7PEN9_MORIS</name>
<sequence>MVSNLSIFVADLAGQDLLAKLRNRYFNPCQAHLVRTLFVQVSRRYLFLKPLTLISPPTLLQISQFTMPLRSTGKPPLPEIGCNRTAWIVSDTTTVQVNADLIIGKNHADNFDNDMHGGPAGLRQVNKGYEATARRLAVSGLITTANSAPSGILDTSRLPLAVFIFAAVAMLT</sequence>
<dbReference type="AlphaFoldDB" id="A0A8H7PEN9"/>
<organism evidence="1 2">
    <name type="scientific">Mortierella isabellina</name>
    <name type="common">Filamentous fungus</name>
    <name type="synonym">Umbelopsis isabellina</name>
    <dbReference type="NCBI Taxonomy" id="91625"/>
    <lineage>
        <taxon>Eukaryota</taxon>
        <taxon>Fungi</taxon>
        <taxon>Fungi incertae sedis</taxon>
        <taxon>Mucoromycota</taxon>
        <taxon>Mucoromycotina</taxon>
        <taxon>Umbelopsidomycetes</taxon>
        <taxon>Umbelopsidales</taxon>
        <taxon>Umbelopsidaceae</taxon>
        <taxon>Umbelopsis</taxon>
    </lineage>
</organism>